<keyword evidence="1" id="KW-0472">Membrane</keyword>
<proteinExistence type="predicted"/>
<keyword evidence="1" id="KW-0812">Transmembrane</keyword>
<reference evidence="3" key="2">
    <citation type="submission" date="2020-10" db="UniProtKB">
        <authorList>
            <consortium name="WormBaseParasite"/>
        </authorList>
    </citation>
    <scope>IDENTIFICATION</scope>
</reference>
<reference evidence="2" key="1">
    <citation type="journal article" date="2013" name="Genetics">
        <title>The draft genome and transcriptome of Panagrellus redivivus are shaped by the harsh demands of a free-living lifestyle.</title>
        <authorList>
            <person name="Srinivasan J."/>
            <person name="Dillman A.R."/>
            <person name="Macchietto M.G."/>
            <person name="Heikkinen L."/>
            <person name="Lakso M."/>
            <person name="Fracchia K.M."/>
            <person name="Antoshechkin I."/>
            <person name="Mortazavi A."/>
            <person name="Wong G."/>
            <person name="Sternberg P.W."/>
        </authorList>
    </citation>
    <scope>NUCLEOTIDE SEQUENCE [LARGE SCALE GENOMIC DNA]</scope>
    <source>
        <strain evidence="2">MT8872</strain>
    </source>
</reference>
<protein>
    <submittedName>
        <fullName evidence="3">ABC transmembrane type-1 domain-containing protein</fullName>
    </submittedName>
</protein>
<keyword evidence="2" id="KW-1185">Reference proteome</keyword>
<name>A0A7E4VLX5_PANRE</name>
<accession>A0A7E4VLX5</accession>
<dbReference type="AlphaFoldDB" id="A0A7E4VLX5"/>
<feature type="transmembrane region" description="Helical" evidence="1">
    <location>
        <begin position="13"/>
        <end position="39"/>
    </location>
</feature>
<evidence type="ECO:0000313" key="2">
    <source>
        <dbReference type="Proteomes" id="UP000492821"/>
    </source>
</evidence>
<evidence type="ECO:0000313" key="3">
    <source>
        <dbReference type="WBParaSite" id="Pan_g22103.t1"/>
    </source>
</evidence>
<organism evidence="2 3">
    <name type="scientific">Panagrellus redivivus</name>
    <name type="common">Microworm</name>
    <dbReference type="NCBI Taxonomy" id="6233"/>
    <lineage>
        <taxon>Eukaryota</taxon>
        <taxon>Metazoa</taxon>
        <taxon>Ecdysozoa</taxon>
        <taxon>Nematoda</taxon>
        <taxon>Chromadorea</taxon>
        <taxon>Rhabditida</taxon>
        <taxon>Tylenchina</taxon>
        <taxon>Panagrolaimomorpha</taxon>
        <taxon>Panagrolaimoidea</taxon>
        <taxon>Panagrolaimidae</taxon>
        <taxon>Panagrellus</taxon>
    </lineage>
</organism>
<keyword evidence="1" id="KW-1133">Transmembrane helix</keyword>
<dbReference type="WBParaSite" id="Pan_g22103.t1">
    <property type="protein sequence ID" value="Pan_g22103.t1"/>
    <property type="gene ID" value="Pan_g22103"/>
</dbReference>
<sequence>MQQWMDSDFFGKLFFHVCLSCRSMFVTVAFGLVLSGYIISTTSRAFARFVEAFGATNVIEMLVPMQIHQPTGSGHRGAAFEMDLARVRRLKWLKLPIGFDQCAFYSRWQSLSIFP</sequence>
<evidence type="ECO:0000256" key="1">
    <source>
        <dbReference type="SAM" id="Phobius"/>
    </source>
</evidence>
<dbReference type="Proteomes" id="UP000492821">
    <property type="component" value="Unassembled WGS sequence"/>
</dbReference>